<protein>
    <recommendedName>
        <fullName evidence="2">Protein kinase domain-containing protein</fullName>
    </recommendedName>
</protein>
<dbReference type="GO" id="GO:0004672">
    <property type="term" value="F:protein kinase activity"/>
    <property type="evidence" value="ECO:0007669"/>
    <property type="project" value="InterPro"/>
</dbReference>
<proteinExistence type="predicted"/>
<gene>
    <name evidence="3" type="ORF">GRX03_09290</name>
</gene>
<feature type="compositionally biased region" description="Acidic residues" evidence="1">
    <location>
        <begin position="186"/>
        <end position="199"/>
    </location>
</feature>
<dbReference type="InterPro" id="IPR000719">
    <property type="entry name" value="Prot_kinase_dom"/>
</dbReference>
<feature type="region of interest" description="Disordered" evidence="1">
    <location>
        <begin position="1"/>
        <end position="40"/>
    </location>
</feature>
<evidence type="ECO:0000313" key="4">
    <source>
        <dbReference type="Proteomes" id="UP000466535"/>
    </source>
</evidence>
<sequence length="500" mass="56051">MTSERERSDQRDAPDRGRESPAGDGTTDTDLPPPRERTHPLVSSLCAGLDSSDAEMAEKCGIALCLVARNQPSKVSHIIGRLVEMVVGDPEAEPVVRTLATLRGEHGREIRGALMTETGYSDARRIYGLIEHADPWELSAVDTDVPEGPEAEYSFVSAVMRLVELEEENRDPLDSDVWTRFIQEMPGEEGESASQEEVELAAAREQSRPRSVRRRHRRLERIANSRVFQVIEAASRFDDLEVLSRVRSHRFGKAIRTRGRIGAEEYGLTLLLFYQIDEPEFRQLLTDRLRAWERVDTEDVVAVVDWGDSPRPWAAVDVVEETLSTRSQLPRRDGLELARTLSRALVAVHQHGIVHGGIDPHAVGYPPDTFDGAADPMLDMIGLVSVYRRWADIGRVLDVRYAAPEQFDDQGSIDGATDVYQLGAVLYRALTGQPPYEGEPEAVREQIRSTGPTPPTELTPNLPEQVDEIIAKATARQKLFRYENATALYREIRRLCDTEL</sequence>
<evidence type="ECO:0000259" key="2">
    <source>
        <dbReference type="PROSITE" id="PS50011"/>
    </source>
</evidence>
<accession>A0A6B0T454</accession>
<feature type="domain" description="Protein kinase" evidence="2">
    <location>
        <begin position="216"/>
        <end position="493"/>
    </location>
</feature>
<feature type="region of interest" description="Disordered" evidence="1">
    <location>
        <begin position="186"/>
        <end position="206"/>
    </location>
</feature>
<dbReference type="Proteomes" id="UP000466535">
    <property type="component" value="Unassembled WGS sequence"/>
</dbReference>
<dbReference type="SMART" id="SM00220">
    <property type="entry name" value="S_TKc"/>
    <property type="match status" value="1"/>
</dbReference>
<dbReference type="Gene3D" id="1.10.510.10">
    <property type="entry name" value="Transferase(Phosphotransferase) domain 1"/>
    <property type="match status" value="1"/>
</dbReference>
<dbReference type="EMBL" id="WUUT01000003">
    <property type="protein sequence ID" value="MXR51797.1"/>
    <property type="molecule type" value="Genomic_DNA"/>
</dbReference>
<name>A0A6B0T454_9EURY</name>
<dbReference type="RefSeq" id="WP_159763926.1">
    <property type="nucleotide sequence ID" value="NZ_WUUT01000003.1"/>
</dbReference>
<dbReference type="PROSITE" id="PS50011">
    <property type="entry name" value="PROTEIN_KINASE_DOM"/>
    <property type="match status" value="1"/>
</dbReference>
<dbReference type="GO" id="GO:0005524">
    <property type="term" value="F:ATP binding"/>
    <property type="evidence" value="ECO:0007669"/>
    <property type="project" value="InterPro"/>
</dbReference>
<dbReference type="SUPFAM" id="SSF56112">
    <property type="entry name" value="Protein kinase-like (PK-like)"/>
    <property type="match status" value="1"/>
</dbReference>
<dbReference type="AlphaFoldDB" id="A0A6B0T454"/>
<evidence type="ECO:0000313" key="3">
    <source>
        <dbReference type="EMBL" id="MXR51797.1"/>
    </source>
</evidence>
<reference evidence="3 4" key="1">
    <citation type="submission" date="2019-12" db="EMBL/GenBank/DDBJ databases">
        <title>Isolation and characterization of three novel carbon monoxide-oxidizing members of Halobacteria from salione crusts and soils.</title>
        <authorList>
            <person name="Myers M.R."/>
            <person name="King G.M."/>
        </authorList>
    </citation>
    <scope>NUCLEOTIDE SEQUENCE [LARGE SCALE GENOMIC DNA]</scope>
    <source>
        <strain evidence="3 4">WSH3</strain>
    </source>
</reference>
<evidence type="ECO:0000256" key="1">
    <source>
        <dbReference type="SAM" id="MobiDB-lite"/>
    </source>
</evidence>
<feature type="compositionally biased region" description="Basic and acidic residues" evidence="1">
    <location>
        <begin position="1"/>
        <end position="21"/>
    </location>
</feature>
<organism evidence="3 4">
    <name type="scientific">Halovenus carboxidivorans</name>
    <dbReference type="NCBI Taxonomy" id="2692199"/>
    <lineage>
        <taxon>Archaea</taxon>
        <taxon>Methanobacteriati</taxon>
        <taxon>Methanobacteriota</taxon>
        <taxon>Stenosarchaea group</taxon>
        <taxon>Halobacteria</taxon>
        <taxon>Halobacteriales</taxon>
        <taxon>Haloarculaceae</taxon>
        <taxon>Halovenus</taxon>
    </lineage>
</organism>
<dbReference type="InterPro" id="IPR011009">
    <property type="entry name" value="Kinase-like_dom_sf"/>
</dbReference>
<keyword evidence="4" id="KW-1185">Reference proteome</keyword>
<dbReference type="OrthoDB" id="145878at2157"/>
<comment type="caution">
    <text evidence="3">The sequence shown here is derived from an EMBL/GenBank/DDBJ whole genome shotgun (WGS) entry which is preliminary data.</text>
</comment>